<dbReference type="Pfam" id="PF02367">
    <property type="entry name" value="TsaE"/>
    <property type="match status" value="1"/>
</dbReference>
<keyword evidence="9" id="KW-0460">Magnesium</keyword>
<evidence type="ECO:0000256" key="5">
    <source>
        <dbReference type="ARBA" id="ARBA00022694"/>
    </source>
</evidence>
<dbReference type="Proteomes" id="UP001234798">
    <property type="component" value="Chromosome"/>
</dbReference>
<proteinExistence type="inferred from homology"/>
<evidence type="ECO:0000256" key="1">
    <source>
        <dbReference type="ARBA" id="ARBA00004496"/>
    </source>
</evidence>
<organism evidence="11 12">
    <name type="scientific">Achromobacter seleniivolatilans</name>
    <dbReference type="NCBI Taxonomy" id="3047478"/>
    <lineage>
        <taxon>Bacteria</taxon>
        <taxon>Pseudomonadati</taxon>
        <taxon>Pseudomonadota</taxon>
        <taxon>Betaproteobacteria</taxon>
        <taxon>Burkholderiales</taxon>
        <taxon>Alcaligenaceae</taxon>
        <taxon>Achromobacter</taxon>
    </lineage>
</organism>
<reference evidence="11 12" key="1">
    <citation type="submission" date="2023-08" db="EMBL/GenBank/DDBJ databases">
        <title>Achromobacter seleniivolatilans sp. nov., isolated from seleniferous soil.</title>
        <authorList>
            <person name="Zhang S."/>
            <person name="Li K."/>
            <person name="Peng J."/>
            <person name="Zhao Q."/>
            <person name="Wang H."/>
            <person name="Guo Y."/>
        </authorList>
    </citation>
    <scope>NUCLEOTIDE SEQUENCE [LARGE SCALE GENOMIC DNA]</scope>
    <source>
        <strain evidence="11 12">R39</strain>
    </source>
</reference>
<evidence type="ECO:0000256" key="2">
    <source>
        <dbReference type="ARBA" id="ARBA00007599"/>
    </source>
</evidence>
<keyword evidence="6" id="KW-0479">Metal-binding</keyword>
<dbReference type="NCBIfam" id="TIGR00150">
    <property type="entry name" value="T6A_YjeE"/>
    <property type="match status" value="1"/>
</dbReference>
<evidence type="ECO:0000313" key="12">
    <source>
        <dbReference type="Proteomes" id="UP001234798"/>
    </source>
</evidence>
<keyword evidence="4" id="KW-0963">Cytoplasm</keyword>
<protein>
    <recommendedName>
        <fullName evidence="3">tRNA threonylcarbamoyladenosine biosynthesis protein TsaE</fullName>
    </recommendedName>
    <alternativeName>
        <fullName evidence="10">t(6)A37 threonylcarbamoyladenosine biosynthesis protein TsaE</fullName>
    </alternativeName>
</protein>
<gene>
    <name evidence="11" type="primary">tsaE</name>
    <name evidence="11" type="ORF">RAS12_17495</name>
</gene>
<keyword evidence="7" id="KW-0547">Nucleotide-binding</keyword>
<evidence type="ECO:0000256" key="7">
    <source>
        <dbReference type="ARBA" id="ARBA00022741"/>
    </source>
</evidence>
<dbReference type="SUPFAM" id="SSF52540">
    <property type="entry name" value="P-loop containing nucleoside triphosphate hydrolases"/>
    <property type="match status" value="1"/>
</dbReference>
<keyword evidence="5" id="KW-0819">tRNA processing</keyword>
<dbReference type="InterPro" id="IPR003442">
    <property type="entry name" value="T6A_TsaE"/>
</dbReference>
<dbReference type="Gene3D" id="3.40.50.300">
    <property type="entry name" value="P-loop containing nucleotide triphosphate hydrolases"/>
    <property type="match status" value="1"/>
</dbReference>
<evidence type="ECO:0000256" key="8">
    <source>
        <dbReference type="ARBA" id="ARBA00022840"/>
    </source>
</evidence>
<keyword evidence="12" id="KW-1185">Reference proteome</keyword>
<evidence type="ECO:0000256" key="9">
    <source>
        <dbReference type="ARBA" id="ARBA00022842"/>
    </source>
</evidence>
<comment type="subcellular location">
    <subcellularLocation>
        <location evidence="1">Cytoplasm</location>
    </subcellularLocation>
</comment>
<evidence type="ECO:0000256" key="10">
    <source>
        <dbReference type="ARBA" id="ARBA00032441"/>
    </source>
</evidence>
<evidence type="ECO:0000313" key="11">
    <source>
        <dbReference type="EMBL" id="WMD18434.1"/>
    </source>
</evidence>
<comment type="similarity">
    <text evidence="2">Belongs to the TsaE family.</text>
</comment>
<sequence>MSAPLCSLTLHLPDEAATESLARQLAPLVSTGQTGPTGACIHLQGDLGAGKTAFTRALLRECGITGRIKSPSYALLESYKVSNLYFYHLDFYRFSDAREWLDAGFRDLLREDAVVLIEWPERAEGLLPPPDLLVSLAYEGEGRNATLTAHTARGQTWLNAIVPPPPKTAPFPRQAPPGAA</sequence>
<dbReference type="PANTHER" id="PTHR33540">
    <property type="entry name" value="TRNA THREONYLCARBAMOYLADENOSINE BIOSYNTHESIS PROTEIN TSAE"/>
    <property type="match status" value="1"/>
</dbReference>
<evidence type="ECO:0000256" key="3">
    <source>
        <dbReference type="ARBA" id="ARBA00019010"/>
    </source>
</evidence>
<keyword evidence="8" id="KW-0067">ATP-binding</keyword>
<dbReference type="PANTHER" id="PTHR33540:SF2">
    <property type="entry name" value="TRNA THREONYLCARBAMOYLADENOSINE BIOSYNTHESIS PROTEIN TSAE"/>
    <property type="match status" value="1"/>
</dbReference>
<name>A0ABY9LUH6_9BURK</name>
<evidence type="ECO:0000256" key="4">
    <source>
        <dbReference type="ARBA" id="ARBA00022490"/>
    </source>
</evidence>
<dbReference type="EMBL" id="CP132976">
    <property type="protein sequence ID" value="WMD18434.1"/>
    <property type="molecule type" value="Genomic_DNA"/>
</dbReference>
<dbReference type="InterPro" id="IPR027417">
    <property type="entry name" value="P-loop_NTPase"/>
</dbReference>
<accession>A0ABY9LUH6</accession>
<evidence type="ECO:0000256" key="6">
    <source>
        <dbReference type="ARBA" id="ARBA00022723"/>
    </source>
</evidence>
<dbReference type="RefSeq" id="WP_306937529.1">
    <property type="nucleotide sequence ID" value="NZ_CP132976.1"/>
</dbReference>